<sequence length="178" mass="21320">MTLREEIEPNFDLAEQRYPEVLRLILEYTDFCDEHGDEDSKEYQRLENKLYEMTGKEMSQFNLWEWWEGNGAEYLSFDISLPDPKVVKDITKDELAEIVKRMSTFEAPDLNDKSFKGMFYSYICFGSDYFPQFLKLNFKSYDIKLFQAHQDKDGNYYEYSPEEITDALWNGKLIHKNK</sequence>
<dbReference type="AlphaFoldDB" id="A0A1B8ZLV0"/>
<proteinExistence type="predicted"/>
<dbReference type="OrthoDB" id="5360333at2"/>
<keyword evidence="2" id="KW-1185">Reference proteome</keyword>
<name>A0A1B8ZLV0_9FLAO</name>
<accession>A0A1B8ZLV0</accession>
<reference evidence="1 2" key="1">
    <citation type="submission" date="2016-07" db="EMBL/GenBank/DDBJ databases">
        <authorList>
            <person name="Jeong J.-J."/>
            <person name="Kim D.W."/>
            <person name="Sang M.K."/>
            <person name="Choi I.-G."/>
            <person name="Kim K.D."/>
        </authorList>
    </citation>
    <scope>NUCLEOTIDE SEQUENCE [LARGE SCALE GENOMIC DNA]</scope>
    <source>
        <strain evidence="1 2">UTM-3</strain>
    </source>
</reference>
<evidence type="ECO:0000313" key="1">
    <source>
        <dbReference type="EMBL" id="OCA72591.1"/>
    </source>
</evidence>
<protein>
    <submittedName>
        <fullName evidence="1">Uncharacterized protein</fullName>
    </submittedName>
</protein>
<dbReference type="Proteomes" id="UP000092651">
    <property type="component" value="Unassembled WGS sequence"/>
</dbReference>
<gene>
    <name evidence="1" type="ORF">BBI01_08295</name>
</gene>
<evidence type="ECO:0000313" key="2">
    <source>
        <dbReference type="Proteomes" id="UP000092651"/>
    </source>
</evidence>
<comment type="caution">
    <text evidence="1">The sequence shown here is derived from an EMBL/GenBank/DDBJ whole genome shotgun (WGS) entry which is preliminary data.</text>
</comment>
<dbReference type="EMBL" id="MAYH01000023">
    <property type="protein sequence ID" value="OCA72591.1"/>
    <property type="molecule type" value="Genomic_DNA"/>
</dbReference>
<organism evidence="1 2">
    <name type="scientific">Chryseobacterium artocarpi</name>
    <dbReference type="NCBI Taxonomy" id="1414727"/>
    <lineage>
        <taxon>Bacteria</taxon>
        <taxon>Pseudomonadati</taxon>
        <taxon>Bacteroidota</taxon>
        <taxon>Flavobacteriia</taxon>
        <taxon>Flavobacteriales</taxon>
        <taxon>Weeksellaceae</taxon>
        <taxon>Chryseobacterium group</taxon>
        <taxon>Chryseobacterium</taxon>
    </lineage>
</organism>